<keyword evidence="3" id="KW-1185">Reference proteome</keyword>
<feature type="region of interest" description="Disordered" evidence="1">
    <location>
        <begin position="45"/>
        <end position="84"/>
    </location>
</feature>
<reference evidence="3" key="1">
    <citation type="journal article" date="2012" name="PLoS Genet.">
        <title>The genomes of the fungal plant pathogens Cladosporium fulvum and Dothistroma septosporum reveal adaptation to different hosts and lifestyles but also signatures of common ancestry.</title>
        <authorList>
            <person name="de Wit P.J.G.M."/>
            <person name="van der Burgt A."/>
            <person name="Oekmen B."/>
            <person name="Stergiopoulos I."/>
            <person name="Abd-Elsalam K.A."/>
            <person name="Aerts A.L."/>
            <person name="Bahkali A.H."/>
            <person name="Beenen H.G."/>
            <person name="Chettri P."/>
            <person name="Cox M.P."/>
            <person name="Datema E."/>
            <person name="de Vries R.P."/>
            <person name="Dhillon B."/>
            <person name="Ganley A.R."/>
            <person name="Griffiths S.A."/>
            <person name="Guo Y."/>
            <person name="Hamelin R.C."/>
            <person name="Henrissat B."/>
            <person name="Kabir M.S."/>
            <person name="Jashni M.K."/>
            <person name="Kema G."/>
            <person name="Klaubauf S."/>
            <person name="Lapidus A."/>
            <person name="Levasseur A."/>
            <person name="Lindquist E."/>
            <person name="Mehrabi R."/>
            <person name="Ohm R.A."/>
            <person name="Owen T.J."/>
            <person name="Salamov A."/>
            <person name="Schwelm A."/>
            <person name="Schijlen E."/>
            <person name="Sun H."/>
            <person name="van den Burg H.A."/>
            <person name="van Ham R.C.H.J."/>
            <person name="Zhang S."/>
            <person name="Goodwin S.B."/>
            <person name="Grigoriev I.V."/>
            <person name="Collemare J."/>
            <person name="Bradshaw R.E."/>
        </authorList>
    </citation>
    <scope>NUCLEOTIDE SEQUENCE [LARGE SCALE GENOMIC DNA]</scope>
    <source>
        <strain evidence="3">NZE10 / CBS 128990</strain>
    </source>
</reference>
<protein>
    <submittedName>
        <fullName evidence="2">Uncharacterized protein</fullName>
    </submittedName>
</protein>
<sequence length="128" mass="13687">MCEHRQGCSIRIRQARHHAAMALSQMAECASATLQAYLSRANERQTGSIAARSSSRRAYHDTPGVVRGATTRGSAGQFRGDRDRHVFSNPYNPGYVSRCRGLSSLPHCPALESSGAAKVGVSDAVVTA</sequence>
<gene>
    <name evidence="2" type="ORF">DOTSEDRAFT_75342</name>
</gene>
<organism evidence="2 3">
    <name type="scientific">Dothistroma septosporum (strain NZE10 / CBS 128990)</name>
    <name type="common">Red band needle blight fungus</name>
    <name type="synonym">Mycosphaerella pini</name>
    <dbReference type="NCBI Taxonomy" id="675120"/>
    <lineage>
        <taxon>Eukaryota</taxon>
        <taxon>Fungi</taxon>
        <taxon>Dikarya</taxon>
        <taxon>Ascomycota</taxon>
        <taxon>Pezizomycotina</taxon>
        <taxon>Dothideomycetes</taxon>
        <taxon>Dothideomycetidae</taxon>
        <taxon>Mycosphaerellales</taxon>
        <taxon>Mycosphaerellaceae</taxon>
        <taxon>Dothistroma</taxon>
    </lineage>
</organism>
<name>M2YLB4_DOTSN</name>
<accession>M2YLB4</accession>
<proteinExistence type="predicted"/>
<evidence type="ECO:0000256" key="1">
    <source>
        <dbReference type="SAM" id="MobiDB-lite"/>
    </source>
</evidence>
<evidence type="ECO:0000313" key="2">
    <source>
        <dbReference type="EMBL" id="EME39660.1"/>
    </source>
</evidence>
<dbReference type="EMBL" id="KB446545">
    <property type="protein sequence ID" value="EME39660.1"/>
    <property type="molecule type" value="Genomic_DNA"/>
</dbReference>
<evidence type="ECO:0000313" key="3">
    <source>
        <dbReference type="Proteomes" id="UP000016933"/>
    </source>
</evidence>
<reference evidence="2 3" key="2">
    <citation type="journal article" date="2012" name="PLoS Pathog.">
        <title>Diverse lifestyles and strategies of plant pathogenesis encoded in the genomes of eighteen Dothideomycetes fungi.</title>
        <authorList>
            <person name="Ohm R.A."/>
            <person name="Feau N."/>
            <person name="Henrissat B."/>
            <person name="Schoch C.L."/>
            <person name="Horwitz B.A."/>
            <person name="Barry K.W."/>
            <person name="Condon B.J."/>
            <person name="Copeland A.C."/>
            <person name="Dhillon B."/>
            <person name="Glaser F."/>
            <person name="Hesse C.N."/>
            <person name="Kosti I."/>
            <person name="LaButti K."/>
            <person name="Lindquist E.A."/>
            <person name="Lucas S."/>
            <person name="Salamov A.A."/>
            <person name="Bradshaw R.E."/>
            <person name="Ciuffetti L."/>
            <person name="Hamelin R.C."/>
            <person name="Kema G.H.J."/>
            <person name="Lawrence C."/>
            <person name="Scott J.A."/>
            <person name="Spatafora J.W."/>
            <person name="Turgeon B.G."/>
            <person name="de Wit P.J.G.M."/>
            <person name="Zhong S."/>
            <person name="Goodwin S.B."/>
            <person name="Grigoriev I.V."/>
        </authorList>
    </citation>
    <scope>NUCLEOTIDE SEQUENCE [LARGE SCALE GENOMIC DNA]</scope>
    <source>
        <strain evidence="3">NZE10 / CBS 128990</strain>
    </source>
</reference>
<dbReference type="HOGENOM" id="CLU_1959525_0_0_1"/>
<dbReference type="AlphaFoldDB" id="M2YLB4"/>
<dbReference type="Proteomes" id="UP000016933">
    <property type="component" value="Unassembled WGS sequence"/>
</dbReference>